<name>A0A1B6HVX9_9HEMI</name>
<feature type="non-terminal residue" evidence="1">
    <location>
        <position position="1"/>
    </location>
</feature>
<proteinExistence type="predicted"/>
<sequence length="160" mass="17152">CLMAVGDEIYIGDARGLIYLLSAPYTCPRVVCEASGPVSAMAFSKCLYYGTWDGAVFSAALSARLGKNMVKCLAAFNDRILASVDSKLFVLDPALRVVEEYRTETKIHCMDVRGESVYFGMASGLAASYTGTYTPAVKSGHEATILCMRQGVSGCTHGHL</sequence>
<protein>
    <recommendedName>
        <fullName evidence="2">CNH domain-containing protein</fullName>
    </recommendedName>
</protein>
<reference evidence="1" key="1">
    <citation type="submission" date="2015-11" db="EMBL/GenBank/DDBJ databases">
        <title>De novo transcriptome assembly of four potential Pierce s Disease insect vectors from Arizona vineyards.</title>
        <authorList>
            <person name="Tassone E.E."/>
        </authorList>
    </citation>
    <scope>NUCLEOTIDE SEQUENCE</scope>
</reference>
<evidence type="ECO:0008006" key="2">
    <source>
        <dbReference type="Google" id="ProtNLM"/>
    </source>
</evidence>
<dbReference type="EMBL" id="GECU01028849">
    <property type="protein sequence ID" value="JAS78857.1"/>
    <property type="molecule type" value="Transcribed_RNA"/>
</dbReference>
<organism evidence="1">
    <name type="scientific">Homalodisca liturata</name>
    <dbReference type="NCBI Taxonomy" id="320908"/>
    <lineage>
        <taxon>Eukaryota</taxon>
        <taxon>Metazoa</taxon>
        <taxon>Ecdysozoa</taxon>
        <taxon>Arthropoda</taxon>
        <taxon>Hexapoda</taxon>
        <taxon>Insecta</taxon>
        <taxon>Pterygota</taxon>
        <taxon>Neoptera</taxon>
        <taxon>Paraneoptera</taxon>
        <taxon>Hemiptera</taxon>
        <taxon>Auchenorrhyncha</taxon>
        <taxon>Membracoidea</taxon>
        <taxon>Cicadellidae</taxon>
        <taxon>Cicadellinae</taxon>
        <taxon>Proconiini</taxon>
        <taxon>Homalodisca</taxon>
    </lineage>
</organism>
<gene>
    <name evidence="1" type="ORF">g.57248</name>
</gene>
<accession>A0A1B6HVX9</accession>
<evidence type="ECO:0000313" key="1">
    <source>
        <dbReference type="EMBL" id="JAS78857.1"/>
    </source>
</evidence>
<feature type="non-terminal residue" evidence="1">
    <location>
        <position position="160"/>
    </location>
</feature>
<dbReference type="SUPFAM" id="SSF50998">
    <property type="entry name" value="Quinoprotein alcohol dehydrogenase-like"/>
    <property type="match status" value="1"/>
</dbReference>
<dbReference type="AlphaFoldDB" id="A0A1B6HVX9"/>
<dbReference type="InterPro" id="IPR011047">
    <property type="entry name" value="Quinoprotein_ADH-like_sf"/>
</dbReference>